<dbReference type="GO" id="GO:0140359">
    <property type="term" value="F:ABC-type transporter activity"/>
    <property type="evidence" value="ECO:0007669"/>
    <property type="project" value="InterPro"/>
</dbReference>
<evidence type="ECO:0000313" key="7">
    <source>
        <dbReference type="EMBL" id="KQL21218.1"/>
    </source>
</evidence>
<feature type="transmembrane region" description="Helical" evidence="5">
    <location>
        <begin position="126"/>
        <end position="149"/>
    </location>
</feature>
<comment type="subcellular location">
    <subcellularLocation>
        <location evidence="5">Cell membrane</location>
        <topology evidence="5">Multi-pass membrane protein</topology>
    </subcellularLocation>
    <subcellularLocation>
        <location evidence="1">Membrane</location>
        <topology evidence="1">Multi-pass membrane protein</topology>
    </subcellularLocation>
</comment>
<keyword evidence="4 5" id="KW-0472">Membrane</keyword>
<feature type="transmembrane region" description="Helical" evidence="5">
    <location>
        <begin position="161"/>
        <end position="179"/>
    </location>
</feature>
<dbReference type="Proteomes" id="UP000050996">
    <property type="component" value="Unassembled WGS sequence"/>
</dbReference>
<dbReference type="EMBL" id="LJIX01000006">
    <property type="protein sequence ID" value="KQL21218.1"/>
    <property type="molecule type" value="Genomic_DNA"/>
</dbReference>
<dbReference type="InterPro" id="IPR013525">
    <property type="entry name" value="ABC2_TM"/>
</dbReference>
<dbReference type="InterPro" id="IPR047817">
    <property type="entry name" value="ABC2_TM_bact-type"/>
</dbReference>
<dbReference type="AlphaFoldDB" id="A0A0Q3VJR3"/>
<dbReference type="PANTHER" id="PTHR43027">
    <property type="entry name" value="DOXORUBICIN RESISTANCE ABC TRANSPORTER PERMEASE PROTEIN DRRC-RELATED"/>
    <property type="match status" value="1"/>
</dbReference>
<evidence type="ECO:0000256" key="4">
    <source>
        <dbReference type="ARBA" id="ARBA00023136"/>
    </source>
</evidence>
<keyword evidence="2 5" id="KW-0812">Transmembrane</keyword>
<comment type="caution">
    <text evidence="7">The sequence shown here is derived from an EMBL/GenBank/DDBJ whole genome shotgun (WGS) entry which is preliminary data.</text>
</comment>
<feature type="transmembrane region" description="Helical" evidence="5">
    <location>
        <begin position="52"/>
        <end position="73"/>
    </location>
</feature>
<dbReference type="RefSeq" id="WP_053477656.1">
    <property type="nucleotide sequence ID" value="NZ_CP041305.1"/>
</dbReference>
<evidence type="ECO:0000313" key="8">
    <source>
        <dbReference type="Proteomes" id="UP000050996"/>
    </source>
</evidence>
<organism evidence="7 8">
    <name type="scientific">Cytobacillus solani</name>
    <dbReference type="NCBI Taxonomy" id="1637975"/>
    <lineage>
        <taxon>Bacteria</taxon>
        <taxon>Bacillati</taxon>
        <taxon>Bacillota</taxon>
        <taxon>Bacilli</taxon>
        <taxon>Bacillales</taxon>
        <taxon>Bacillaceae</taxon>
        <taxon>Cytobacillus</taxon>
    </lineage>
</organism>
<evidence type="ECO:0000256" key="3">
    <source>
        <dbReference type="ARBA" id="ARBA00022989"/>
    </source>
</evidence>
<dbReference type="PROSITE" id="PS51012">
    <property type="entry name" value="ABC_TM2"/>
    <property type="match status" value="1"/>
</dbReference>
<dbReference type="Pfam" id="PF01061">
    <property type="entry name" value="ABC2_membrane"/>
    <property type="match status" value="1"/>
</dbReference>
<keyword evidence="8" id="KW-1185">Reference proteome</keyword>
<dbReference type="PATRIC" id="fig|1637975.4.peg.4692"/>
<evidence type="ECO:0000259" key="6">
    <source>
        <dbReference type="PROSITE" id="PS51012"/>
    </source>
</evidence>
<dbReference type="PANTHER" id="PTHR43027:SF1">
    <property type="entry name" value="DOXORUBICIN RESISTANCE ABC TRANSPORTER PERMEASE PROTEIN DRRC-RELATED"/>
    <property type="match status" value="1"/>
</dbReference>
<dbReference type="STRING" id="1637975.AN957_23390"/>
<feature type="domain" description="ABC transmembrane type-2" evidence="6">
    <location>
        <begin position="19"/>
        <end position="238"/>
    </location>
</feature>
<feature type="transmembrane region" description="Helical" evidence="5">
    <location>
        <begin position="21"/>
        <end position="40"/>
    </location>
</feature>
<name>A0A0Q3VJR3_9BACI</name>
<keyword evidence="5" id="KW-1003">Cell membrane</keyword>
<accession>A0A0Q3VJR3</accession>
<keyword evidence="5" id="KW-0813">Transport</keyword>
<dbReference type="GO" id="GO:0043190">
    <property type="term" value="C:ATP-binding cassette (ABC) transporter complex"/>
    <property type="evidence" value="ECO:0007669"/>
    <property type="project" value="InterPro"/>
</dbReference>
<feature type="transmembrane region" description="Helical" evidence="5">
    <location>
        <begin position="213"/>
        <end position="235"/>
    </location>
</feature>
<proteinExistence type="inferred from homology"/>
<protein>
    <recommendedName>
        <fullName evidence="5">Transport permease protein</fullName>
    </recommendedName>
</protein>
<gene>
    <name evidence="7" type="ORF">AN957_23390</name>
</gene>
<evidence type="ECO:0000256" key="5">
    <source>
        <dbReference type="RuleBase" id="RU361157"/>
    </source>
</evidence>
<dbReference type="InterPro" id="IPR000412">
    <property type="entry name" value="ABC_2_transport"/>
</dbReference>
<evidence type="ECO:0000256" key="1">
    <source>
        <dbReference type="ARBA" id="ARBA00004141"/>
    </source>
</evidence>
<reference evidence="7 8" key="1">
    <citation type="submission" date="2015-09" db="EMBL/GenBank/DDBJ databases">
        <title>Genome sequencing project for genomic taxonomy and phylogenomics of Bacillus-like bacteria.</title>
        <authorList>
            <person name="Liu B."/>
            <person name="Wang J."/>
            <person name="Zhu Y."/>
            <person name="Liu G."/>
            <person name="Chen Q."/>
            <person name="Chen Z."/>
            <person name="Lan J."/>
            <person name="Che J."/>
            <person name="Ge C."/>
            <person name="Shi H."/>
            <person name="Pan Z."/>
            <person name="Liu X."/>
        </authorList>
    </citation>
    <scope>NUCLEOTIDE SEQUENCE [LARGE SCALE GENOMIC DNA]</scope>
    <source>
        <strain evidence="7 8">FJAT-18043</strain>
    </source>
</reference>
<evidence type="ECO:0000256" key="2">
    <source>
        <dbReference type="ARBA" id="ARBA00022692"/>
    </source>
</evidence>
<dbReference type="PIRSF" id="PIRSF006648">
    <property type="entry name" value="DrrB"/>
    <property type="match status" value="1"/>
</dbReference>
<sequence>MRFLAFASRNQKEIIRDPLTILFGIGLPVVVMWLFTIMQQNMPMELYKIENLTPGVIVFSFAFLTLFSGMLIGKDKGSSFLMRIFVSPLRPSDYIIGYTIPLILIAMMQIVVCFITAYFLDLKFDWNVIVAIAVLLVNALLYLGFGLMLGTFFTDKQVGGIFALFVNIATWLSGTWFTLDMIGGVFENVASVLPFVHAVEVTRLALQGDYGEMLVPLIWVVGYTVVLYVIAIGAFRKKMRY</sequence>
<feature type="transmembrane region" description="Helical" evidence="5">
    <location>
        <begin position="94"/>
        <end position="120"/>
    </location>
</feature>
<keyword evidence="3 5" id="KW-1133">Transmembrane helix</keyword>
<dbReference type="InterPro" id="IPR052902">
    <property type="entry name" value="ABC-2_transporter"/>
</dbReference>
<comment type="similarity">
    <text evidence="5">Belongs to the ABC-2 integral membrane protein family.</text>
</comment>